<dbReference type="PANTHER" id="PTHR14167:SF116">
    <property type="entry name" value="CAP, ISOFORM AC"/>
    <property type="match status" value="1"/>
</dbReference>
<evidence type="ECO:0000259" key="3">
    <source>
        <dbReference type="PROSITE" id="PS50002"/>
    </source>
</evidence>
<dbReference type="InterPro" id="IPR001452">
    <property type="entry name" value="SH3_domain"/>
</dbReference>
<keyword evidence="1 2" id="KW-0728">SH3 domain</keyword>
<dbReference type="SUPFAM" id="SSF50044">
    <property type="entry name" value="SH3-domain"/>
    <property type="match status" value="1"/>
</dbReference>
<dbReference type="PROSITE" id="PS50002">
    <property type="entry name" value="SH3"/>
    <property type="match status" value="1"/>
</dbReference>
<comment type="caution">
    <text evidence="4">The sequence shown here is derived from an EMBL/GenBank/DDBJ whole genome shotgun (WGS) entry which is preliminary data.</text>
</comment>
<dbReference type="Proteomes" id="UP001139887">
    <property type="component" value="Unassembled WGS sequence"/>
</dbReference>
<evidence type="ECO:0000313" key="5">
    <source>
        <dbReference type="Proteomes" id="UP001139887"/>
    </source>
</evidence>
<reference evidence="4" key="1">
    <citation type="submission" date="2022-07" db="EMBL/GenBank/DDBJ databases">
        <title>Phylogenomic reconstructions and comparative analyses of Kickxellomycotina fungi.</title>
        <authorList>
            <person name="Reynolds N.K."/>
            <person name="Stajich J.E."/>
            <person name="Barry K."/>
            <person name="Grigoriev I.V."/>
            <person name="Crous P."/>
            <person name="Smith M.E."/>
        </authorList>
    </citation>
    <scope>NUCLEOTIDE SEQUENCE</scope>
    <source>
        <strain evidence="4">NRRL 1566</strain>
    </source>
</reference>
<evidence type="ECO:0000313" key="4">
    <source>
        <dbReference type="EMBL" id="KAJ2841896.1"/>
    </source>
</evidence>
<feature type="domain" description="SH3" evidence="3">
    <location>
        <begin position="74"/>
        <end position="133"/>
    </location>
</feature>
<dbReference type="InterPro" id="IPR050384">
    <property type="entry name" value="Endophilin_SH3RF"/>
</dbReference>
<accession>A0A9W8I511</accession>
<dbReference type="GO" id="GO:0005737">
    <property type="term" value="C:cytoplasm"/>
    <property type="evidence" value="ECO:0007669"/>
    <property type="project" value="TreeGrafter"/>
</dbReference>
<dbReference type="PRINTS" id="PR00452">
    <property type="entry name" value="SH3DOMAIN"/>
</dbReference>
<evidence type="ECO:0000256" key="1">
    <source>
        <dbReference type="ARBA" id="ARBA00022443"/>
    </source>
</evidence>
<organism evidence="4 5">
    <name type="scientific">Coemansia brasiliensis</name>
    <dbReference type="NCBI Taxonomy" id="2650707"/>
    <lineage>
        <taxon>Eukaryota</taxon>
        <taxon>Fungi</taxon>
        <taxon>Fungi incertae sedis</taxon>
        <taxon>Zoopagomycota</taxon>
        <taxon>Kickxellomycotina</taxon>
        <taxon>Kickxellomycetes</taxon>
        <taxon>Kickxellales</taxon>
        <taxon>Kickxellaceae</taxon>
        <taxon>Coemansia</taxon>
    </lineage>
</organism>
<dbReference type="AlphaFoldDB" id="A0A9W8I511"/>
<name>A0A9W8I511_9FUNG</name>
<dbReference type="EMBL" id="JANBUW010001996">
    <property type="protein sequence ID" value="KAJ2841896.1"/>
    <property type="molecule type" value="Genomic_DNA"/>
</dbReference>
<dbReference type="InterPro" id="IPR036028">
    <property type="entry name" value="SH3-like_dom_sf"/>
</dbReference>
<keyword evidence="5" id="KW-1185">Reference proteome</keyword>
<dbReference type="SMART" id="SM00326">
    <property type="entry name" value="SH3"/>
    <property type="match status" value="1"/>
</dbReference>
<proteinExistence type="predicted"/>
<protein>
    <submittedName>
        <fullName evidence="4">HOG (High osmolarity glycerol) pathway protein</fullName>
    </submittedName>
</protein>
<dbReference type="Pfam" id="PF14604">
    <property type="entry name" value="SH3_9"/>
    <property type="match status" value="1"/>
</dbReference>
<sequence length="136" mass="15277">MDKEVSKAPSFIELGAIVIRDFAYPKEDPRYEGKYVDVYPEDDIDAGNESDPWASFESGGPSIHVDDDTGTTNTILGRALALYNFEAENPTELAFSENDILYITYKQCDGWLVGYKDNQVGLIPENYVQLLNQDPK</sequence>
<dbReference type="Gene3D" id="2.30.30.40">
    <property type="entry name" value="SH3 Domains"/>
    <property type="match status" value="1"/>
</dbReference>
<dbReference type="OrthoDB" id="19092at2759"/>
<gene>
    <name evidence="4" type="primary">NBP2</name>
    <name evidence="4" type="ORF">IWW36_006102</name>
</gene>
<dbReference type="PANTHER" id="PTHR14167">
    <property type="entry name" value="SH3 DOMAIN-CONTAINING"/>
    <property type="match status" value="1"/>
</dbReference>
<evidence type="ECO:0000256" key="2">
    <source>
        <dbReference type="PROSITE-ProRule" id="PRU00192"/>
    </source>
</evidence>